<evidence type="ECO:0000256" key="2">
    <source>
        <dbReference type="ARBA" id="ARBA00022723"/>
    </source>
</evidence>
<comment type="cofactor">
    <cofactor evidence="1">
        <name>a divalent metal cation</name>
        <dbReference type="ChEBI" id="CHEBI:60240"/>
    </cofactor>
</comment>
<dbReference type="Proteomes" id="UP001432168">
    <property type="component" value="Chromosome"/>
</dbReference>
<gene>
    <name evidence="4" type="ORF">OG929_43090</name>
</gene>
<name>A0ABZ1XCY8_9ACTN</name>
<evidence type="ECO:0000313" key="5">
    <source>
        <dbReference type="Proteomes" id="UP001432168"/>
    </source>
</evidence>
<feature type="domain" description="DDE Tnp4" evidence="3">
    <location>
        <begin position="2"/>
        <end position="48"/>
    </location>
</feature>
<accession>A0ABZ1XCY8</accession>
<evidence type="ECO:0000313" key="4">
    <source>
        <dbReference type="EMBL" id="WUT49323.1"/>
    </source>
</evidence>
<sequence length="53" mass="5914">MSNTALAAVRAPVERGFAHVKTWRVLGKVRTDPKWATALVRALLVLTNREVSR</sequence>
<dbReference type="EMBL" id="CP109011">
    <property type="protein sequence ID" value="WUT49323.1"/>
    <property type="molecule type" value="Genomic_DNA"/>
</dbReference>
<dbReference type="InterPro" id="IPR027806">
    <property type="entry name" value="HARBI1_dom"/>
</dbReference>
<dbReference type="Pfam" id="PF13359">
    <property type="entry name" value="DDE_Tnp_4"/>
    <property type="match status" value="1"/>
</dbReference>
<keyword evidence="5" id="KW-1185">Reference proteome</keyword>
<keyword evidence="2" id="KW-0479">Metal-binding</keyword>
<proteinExistence type="predicted"/>
<protein>
    <recommendedName>
        <fullName evidence="3">DDE Tnp4 domain-containing protein</fullName>
    </recommendedName>
</protein>
<evidence type="ECO:0000256" key="1">
    <source>
        <dbReference type="ARBA" id="ARBA00001968"/>
    </source>
</evidence>
<reference evidence="4" key="1">
    <citation type="submission" date="2022-10" db="EMBL/GenBank/DDBJ databases">
        <title>The complete genomes of actinobacterial strains from the NBC collection.</title>
        <authorList>
            <person name="Joergensen T.S."/>
            <person name="Alvarez Arevalo M."/>
            <person name="Sterndorff E.B."/>
            <person name="Faurdal D."/>
            <person name="Vuksanovic O."/>
            <person name="Mourched A.-S."/>
            <person name="Charusanti P."/>
            <person name="Shaw S."/>
            <person name="Blin K."/>
            <person name="Weber T."/>
        </authorList>
    </citation>
    <scope>NUCLEOTIDE SEQUENCE</scope>
    <source>
        <strain evidence="4">NBC_00686</strain>
    </source>
</reference>
<organism evidence="4 5">
    <name type="scientific">Streptomyces pseudovenezuelae</name>
    <dbReference type="NCBI Taxonomy" id="67350"/>
    <lineage>
        <taxon>Bacteria</taxon>
        <taxon>Bacillati</taxon>
        <taxon>Actinomycetota</taxon>
        <taxon>Actinomycetes</taxon>
        <taxon>Kitasatosporales</taxon>
        <taxon>Streptomycetaceae</taxon>
        <taxon>Streptomyces</taxon>
        <taxon>Streptomyces aurantiacus group</taxon>
    </lineage>
</organism>
<evidence type="ECO:0000259" key="3">
    <source>
        <dbReference type="Pfam" id="PF13359"/>
    </source>
</evidence>